<dbReference type="EMBL" id="DVLC01000079">
    <property type="protein sequence ID" value="HIT47031.1"/>
    <property type="molecule type" value="Genomic_DNA"/>
</dbReference>
<dbReference type="Pfam" id="PF00041">
    <property type="entry name" value="fn3"/>
    <property type="match status" value="1"/>
</dbReference>
<evidence type="ECO:0000313" key="2">
    <source>
        <dbReference type="EMBL" id="HIT47031.1"/>
    </source>
</evidence>
<sequence>MAAVSCEKPGIEPEPSVLETPVLTIENVAETSAVLTWEVVEGASEYILQLAGPEDYEQELTIEETEYELTGLQPETGYSVRIMALPSGDEFEISAWSEWLKFTTAGPMIADAFAGGSGTEADPYLIAKASQLALLAKYVNEETPGYYEDGVHYRLTADIDLGGYGNWTPIGSGPTDGRYPYENPRYAFQGVFDGDGHTVSGLNVNLAGTTTFTSAGLFGVNDGTIRNLNVSGEVHATTSNENKGTVAAGGIAGFNIIAYADAMNIRPGSGAIEHCSFSGSVSASCGPDKAGTADAGGICGMAESGNIDYCSVTLGDSDSIVTSGGEASATGGIAGMMTGGRITYCSLSGSGAIEAGFNVTDPEGSYVYAQLGGIVGSVDAVEIQDCTVDFSGSFSVPDGGVANVNMGIVCGNSGSSVSDCTGIFNGEASIDSGGTINFGGIAGSLVGTGQSNIMTLSAHLGGLLTIVQNDEYSDVNVGGIYGLSANANTSVCDAYINGRMEISSAVTDMTTNVNIGGIAGSAGAITLGCAAEWSDEAVVSVLSDRSNFGGLVGLASSGDQTLMASYAICGADVTISAGSGVSEFTANAGGIAGNFSGASMVWPIPMSSPSYMYSCYAITDGVFTINGASGGRAVAGLSEDAELVAVFWGSRTGSVMDDLEGAEPFPSLDEAGFKVAVEEMNAAMVEQGVTGAFAYDPVKGLPVLAW</sequence>
<name>A0A9D1GNB6_9BACT</name>
<dbReference type="Gene3D" id="2.60.40.10">
    <property type="entry name" value="Immunoglobulins"/>
    <property type="match status" value="1"/>
</dbReference>
<dbReference type="InterPro" id="IPR036116">
    <property type="entry name" value="FN3_sf"/>
</dbReference>
<dbReference type="PROSITE" id="PS50853">
    <property type="entry name" value="FN3"/>
    <property type="match status" value="1"/>
</dbReference>
<feature type="domain" description="Fibronectin type-III" evidence="1">
    <location>
        <begin position="17"/>
        <end position="107"/>
    </location>
</feature>
<evidence type="ECO:0000313" key="3">
    <source>
        <dbReference type="Proteomes" id="UP000886881"/>
    </source>
</evidence>
<proteinExistence type="predicted"/>
<dbReference type="SUPFAM" id="SSF49265">
    <property type="entry name" value="Fibronectin type III"/>
    <property type="match status" value="1"/>
</dbReference>
<dbReference type="AlphaFoldDB" id="A0A9D1GNB6"/>
<accession>A0A9D1GNB6</accession>
<comment type="caution">
    <text evidence="2">The sequence shown here is derived from an EMBL/GenBank/DDBJ whole genome shotgun (WGS) entry which is preliminary data.</text>
</comment>
<dbReference type="Gene3D" id="2.160.20.110">
    <property type="match status" value="1"/>
</dbReference>
<gene>
    <name evidence="2" type="ORF">IAC35_04145</name>
</gene>
<protein>
    <submittedName>
        <fullName evidence="2">Fibronectin type III domain-containing protein</fullName>
    </submittedName>
</protein>
<reference evidence="2" key="2">
    <citation type="journal article" date="2021" name="PeerJ">
        <title>Extensive microbial diversity within the chicken gut microbiome revealed by metagenomics and culture.</title>
        <authorList>
            <person name="Gilroy R."/>
            <person name="Ravi A."/>
            <person name="Getino M."/>
            <person name="Pursley I."/>
            <person name="Horton D.L."/>
            <person name="Alikhan N.F."/>
            <person name="Baker D."/>
            <person name="Gharbi K."/>
            <person name="Hall N."/>
            <person name="Watson M."/>
            <person name="Adriaenssens E.M."/>
            <person name="Foster-Nyarko E."/>
            <person name="Jarju S."/>
            <person name="Secka A."/>
            <person name="Antonio M."/>
            <person name="Oren A."/>
            <person name="Chaudhuri R.R."/>
            <person name="La Ragione R."/>
            <person name="Hildebrand F."/>
            <person name="Pallen M.J."/>
        </authorList>
    </citation>
    <scope>NUCLEOTIDE SEQUENCE</scope>
    <source>
        <strain evidence="2">ChiHecec2B26-709</strain>
    </source>
</reference>
<reference evidence="2" key="1">
    <citation type="submission" date="2020-10" db="EMBL/GenBank/DDBJ databases">
        <authorList>
            <person name="Gilroy R."/>
        </authorList>
    </citation>
    <scope>NUCLEOTIDE SEQUENCE</scope>
    <source>
        <strain evidence="2">ChiHecec2B26-709</strain>
    </source>
</reference>
<evidence type="ECO:0000259" key="1">
    <source>
        <dbReference type="PROSITE" id="PS50853"/>
    </source>
</evidence>
<dbReference type="CDD" id="cd00063">
    <property type="entry name" value="FN3"/>
    <property type="match status" value="1"/>
</dbReference>
<dbReference type="InterPro" id="IPR013783">
    <property type="entry name" value="Ig-like_fold"/>
</dbReference>
<dbReference type="SMART" id="SM00060">
    <property type="entry name" value="FN3"/>
    <property type="match status" value="1"/>
</dbReference>
<dbReference type="Proteomes" id="UP000886881">
    <property type="component" value="Unassembled WGS sequence"/>
</dbReference>
<dbReference type="InterPro" id="IPR003961">
    <property type="entry name" value="FN3_dom"/>
</dbReference>
<organism evidence="2 3">
    <name type="scientific">Candidatus Cryptobacteroides merdipullorum</name>
    <dbReference type="NCBI Taxonomy" id="2840771"/>
    <lineage>
        <taxon>Bacteria</taxon>
        <taxon>Pseudomonadati</taxon>
        <taxon>Bacteroidota</taxon>
        <taxon>Bacteroidia</taxon>
        <taxon>Bacteroidales</taxon>
        <taxon>Candidatus Cryptobacteroides</taxon>
    </lineage>
</organism>